<dbReference type="PANTHER" id="PTHR44329">
    <property type="entry name" value="SERINE/THREONINE-PROTEIN KINASE TNNI3K-RELATED"/>
    <property type="match status" value="1"/>
</dbReference>
<dbReference type="InterPro" id="IPR000719">
    <property type="entry name" value="Prot_kinase_dom"/>
</dbReference>
<feature type="region of interest" description="Disordered" evidence="1">
    <location>
        <begin position="467"/>
        <end position="504"/>
    </location>
</feature>
<dbReference type="Pfam" id="PF07714">
    <property type="entry name" value="PK_Tyr_Ser-Thr"/>
    <property type="match status" value="1"/>
</dbReference>
<accession>A0A9W4SSB1</accession>
<feature type="compositionally biased region" description="Basic and acidic residues" evidence="1">
    <location>
        <begin position="486"/>
        <end position="504"/>
    </location>
</feature>
<evidence type="ECO:0000256" key="1">
    <source>
        <dbReference type="SAM" id="MobiDB-lite"/>
    </source>
</evidence>
<dbReference type="InterPro" id="IPR001245">
    <property type="entry name" value="Ser-Thr/Tyr_kinase_cat_dom"/>
</dbReference>
<dbReference type="GO" id="GO:0005524">
    <property type="term" value="F:ATP binding"/>
    <property type="evidence" value="ECO:0007669"/>
    <property type="project" value="InterPro"/>
</dbReference>
<dbReference type="OrthoDB" id="6718656at2759"/>
<feature type="compositionally biased region" description="Polar residues" evidence="1">
    <location>
        <begin position="107"/>
        <end position="119"/>
    </location>
</feature>
<keyword evidence="4" id="KW-1185">Reference proteome</keyword>
<proteinExistence type="predicted"/>
<name>A0A9W4SSB1_9GLOM</name>
<dbReference type="PROSITE" id="PS50011">
    <property type="entry name" value="PROTEIN_KINASE_DOM"/>
    <property type="match status" value="1"/>
</dbReference>
<feature type="domain" description="Protein kinase" evidence="2">
    <location>
        <begin position="52"/>
        <end position="403"/>
    </location>
</feature>
<dbReference type="GO" id="GO:0004674">
    <property type="term" value="F:protein serine/threonine kinase activity"/>
    <property type="evidence" value="ECO:0007669"/>
    <property type="project" value="TreeGrafter"/>
</dbReference>
<dbReference type="EMBL" id="CAMKVN010001984">
    <property type="protein sequence ID" value="CAI2179078.1"/>
    <property type="molecule type" value="Genomic_DNA"/>
</dbReference>
<feature type="region of interest" description="Disordered" evidence="1">
    <location>
        <begin position="1"/>
        <end position="122"/>
    </location>
</feature>
<feature type="compositionally biased region" description="Polar residues" evidence="1">
    <location>
        <begin position="194"/>
        <end position="220"/>
    </location>
</feature>
<evidence type="ECO:0000313" key="3">
    <source>
        <dbReference type="EMBL" id="CAI2179078.1"/>
    </source>
</evidence>
<dbReference type="Gene3D" id="1.10.510.10">
    <property type="entry name" value="Transferase(Phosphotransferase) domain 1"/>
    <property type="match status" value="1"/>
</dbReference>
<comment type="caution">
    <text evidence="3">The sequence shown here is derived from an EMBL/GenBank/DDBJ whole genome shotgun (WGS) entry which is preliminary data.</text>
</comment>
<reference evidence="3" key="1">
    <citation type="submission" date="2022-08" db="EMBL/GenBank/DDBJ databases">
        <authorList>
            <person name="Kallberg Y."/>
            <person name="Tangrot J."/>
            <person name="Rosling A."/>
        </authorList>
    </citation>
    <scope>NUCLEOTIDE SEQUENCE</scope>
    <source>
        <strain evidence="3">Wild A</strain>
    </source>
</reference>
<feature type="region of interest" description="Disordered" evidence="1">
    <location>
        <begin position="177"/>
        <end position="220"/>
    </location>
</feature>
<evidence type="ECO:0000259" key="2">
    <source>
        <dbReference type="PROSITE" id="PS50011"/>
    </source>
</evidence>
<feature type="compositionally biased region" description="Polar residues" evidence="1">
    <location>
        <begin position="89"/>
        <end position="100"/>
    </location>
</feature>
<gene>
    <name evidence="3" type="ORF">FWILDA_LOCUS8907</name>
</gene>
<evidence type="ECO:0000313" key="4">
    <source>
        <dbReference type="Proteomes" id="UP001153678"/>
    </source>
</evidence>
<dbReference type="InterPro" id="IPR011009">
    <property type="entry name" value="Kinase-like_dom_sf"/>
</dbReference>
<feature type="compositionally biased region" description="Polar residues" evidence="1">
    <location>
        <begin position="1"/>
        <end position="30"/>
    </location>
</feature>
<dbReference type="SUPFAM" id="SSF56112">
    <property type="entry name" value="Protein kinase-like (PK-like)"/>
    <property type="match status" value="1"/>
</dbReference>
<protein>
    <submittedName>
        <fullName evidence="3">13712_t:CDS:1</fullName>
    </submittedName>
</protein>
<dbReference type="AlphaFoldDB" id="A0A9W4SSB1"/>
<sequence>MTINATMTTPKRRQTLQGQVTATNKSSIKSKITRSAISSPMSSGPPSPKIHMKSKSLTIRGSPKKDLNSENSSEFLFDEKDTATTATTESIASPVQSDQTNPEESDPNSASIITSPTKSLENHESIEQAIKTLEEKIKLDQHEHAIHILLRQIQQPEYKDEMVDDDSSTVVNKKPVRTNTMKPSERKLAGTFPRSRTQSGLYSYNNSSQRPQSSIEPQRKTTVVSTLSTKNLCTCRDPDNEKMRTKWKRDTRKRVVLKFLRNSEQITQEFVDEFAAYYKRISWDNSMGDLGLCRPIDNKLEEGQVYGVLPYLAPEVIKKQEFSKSSDIYSFAYMMWEISSGMRPFSDRAHDSELAFDICMGLRLKPVDGTPPCYTALMEQCWDPDPSKRPSAESLHRTLHDWARKIIETPKLPYKVNTEFAVAEQWRIRRNSSTTEVIHPKAKYTSQLFDFRELNIPDTEEMACEIPHPEHAQCESSQPPAAESKNPPDLDQKTPSKEHVELEF</sequence>
<dbReference type="InterPro" id="IPR051681">
    <property type="entry name" value="Ser/Thr_Kinases-Pseudokinases"/>
</dbReference>
<dbReference type="Proteomes" id="UP001153678">
    <property type="component" value="Unassembled WGS sequence"/>
</dbReference>
<organism evidence="3 4">
    <name type="scientific">Funneliformis geosporum</name>
    <dbReference type="NCBI Taxonomy" id="1117311"/>
    <lineage>
        <taxon>Eukaryota</taxon>
        <taxon>Fungi</taxon>
        <taxon>Fungi incertae sedis</taxon>
        <taxon>Mucoromycota</taxon>
        <taxon>Glomeromycotina</taxon>
        <taxon>Glomeromycetes</taxon>
        <taxon>Glomerales</taxon>
        <taxon>Glomeraceae</taxon>
        <taxon>Funneliformis</taxon>
    </lineage>
</organism>